<protein>
    <submittedName>
        <fullName evidence="2">RNA-binding transcriptional accessory protein</fullName>
    </submittedName>
</protein>
<dbReference type="Gene3D" id="1.10.150.310">
    <property type="entry name" value="Tex RuvX-like domain-like"/>
    <property type="match status" value="1"/>
</dbReference>
<dbReference type="FunFam" id="1.10.150.310:FF:000001">
    <property type="entry name" value="RNA-binding transcriptional accessory protein"/>
    <property type="match status" value="1"/>
</dbReference>
<dbReference type="InterPro" id="IPR032639">
    <property type="entry name" value="Tex_YqgF"/>
</dbReference>
<dbReference type="SUPFAM" id="SSF50249">
    <property type="entry name" value="Nucleic acid-binding proteins"/>
    <property type="match status" value="1"/>
</dbReference>
<dbReference type="InterPro" id="IPR055179">
    <property type="entry name" value="Tex-like_central_region"/>
</dbReference>
<dbReference type="GO" id="GO:0006412">
    <property type="term" value="P:translation"/>
    <property type="evidence" value="ECO:0007669"/>
    <property type="project" value="TreeGrafter"/>
</dbReference>
<dbReference type="SMART" id="SM00316">
    <property type="entry name" value="S1"/>
    <property type="match status" value="1"/>
</dbReference>
<proteinExistence type="predicted"/>
<evidence type="ECO:0000313" key="2">
    <source>
        <dbReference type="EMBL" id="MDC3418674.1"/>
    </source>
</evidence>
<dbReference type="PANTHER" id="PTHR10724">
    <property type="entry name" value="30S RIBOSOMAL PROTEIN S1"/>
    <property type="match status" value="1"/>
</dbReference>
<dbReference type="InterPro" id="IPR012337">
    <property type="entry name" value="RNaseH-like_sf"/>
</dbReference>
<accession>A0A9X4AGH0</accession>
<dbReference type="GO" id="GO:0003729">
    <property type="term" value="F:mRNA binding"/>
    <property type="evidence" value="ECO:0007669"/>
    <property type="project" value="UniProtKB-ARBA"/>
</dbReference>
<evidence type="ECO:0000259" key="1">
    <source>
        <dbReference type="PROSITE" id="PS50126"/>
    </source>
</evidence>
<dbReference type="CDD" id="cd05685">
    <property type="entry name" value="S1_Tex"/>
    <property type="match status" value="1"/>
</dbReference>
<comment type="caution">
    <text evidence="2">The sequence shown here is derived from an EMBL/GenBank/DDBJ whole genome shotgun (WGS) entry which is preliminary data.</text>
</comment>
<dbReference type="InterPro" id="IPR044146">
    <property type="entry name" value="S1_Tex"/>
</dbReference>
<dbReference type="InterPro" id="IPR018974">
    <property type="entry name" value="Tex-like_N"/>
</dbReference>
<sequence length="722" mass="81334">MKEEINKQQLIDWVAKTTEIAVRSIKQVISLLEEGNTVPFIARYRKEQTGSLDEVQIKTIQEKWDYAVQLAERKLEVIRLIDEQGKLTPELKKEIEKAIQLQRVEDLYRPYKQKRRTRATIAKEKGLEPLASLVWEQTYENIYNEASNYLSEEHELNTVEDVINGVNDIIAEMVSDDAGYRDYIREKTFKLGVIKTEVKKKEEDEKGVYEMYYDYQEPVRSIVSHRILAVNRGEKEDILKVTIEAPTDDIINFLNKKIIKNSCPKEAKQILEIAMEDGYKRLIQPSIEREVRNALSEKAEQQAIQVFSTNLRNLLLQPPLKGKAVLGVDPAYRTGCKLAVVDDTGKVHEISVIYPTPPKKDVQGAEKVVLEYLKKYPIELIAIGNGTASRETEQFIADIIANHKLDVAYMIVNEAGASVYSASALAREEFPDLQVEERSAVSIARRVQDPLAELVKIDPKSIGVGQYQHDVSQKSLSDSLTFVVETAVNQVGVNVNTASPSLLQYVSGLSKTVANNVVKQRNEMGRFTNRKQLKDIPRLGAKTYEQSIGFLRVIDGEQPLDRTPIHPESYLAVNQLLEMIGCSTTDLGTDKLKEALNQLNKQEIADKLGIGQPTLEDIMKALVSPGRDPRDDLPKPLLKQNVIAMEDLKQGMELQGTVRNVVDFGVFVDIGVKQDGLVHISKMSNQFVKHPMDIASVGDVVTVWVDSVDVNKQRIALTMIGE</sequence>
<keyword evidence="3" id="KW-1185">Reference proteome</keyword>
<dbReference type="Proteomes" id="UP001145069">
    <property type="component" value="Unassembled WGS sequence"/>
</dbReference>
<dbReference type="Pfam" id="PF16921">
    <property type="entry name" value="Tex_YqgF"/>
    <property type="match status" value="1"/>
</dbReference>
<dbReference type="PROSITE" id="PS50126">
    <property type="entry name" value="S1"/>
    <property type="match status" value="1"/>
</dbReference>
<dbReference type="InterPro" id="IPR003029">
    <property type="entry name" value="S1_domain"/>
</dbReference>
<dbReference type="InterPro" id="IPR023319">
    <property type="entry name" value="Tex-like_HTH_dom_sf"/>
</dbReference>
<evidence type="ECO:0000313" key="3">
    <source>
        <dbReference type="Proteomes" id="UP001145069"/>
    </source>
</evidence>
<gene>
    <name evidence="2" type="ORF">NC799_17600</name>
</gene>
<dbReference type="GO" id="GO:0006139">
    <property type="term" value="P:nucleobase-containing compound metabolic process"/>
    <property type="evidence" value="ECO:0007669"/>
    <property type="project" value="InterPro"/>
</dbReference>
<dbReference type="InterPro" id="IPR041692">
    <property type="entry name" value="HHH_9"/>
</dbReference>
<dbReference type="RefSeq" id="WP_272447757.1">
    <property type="nucleotide sequence ID" value="NZ_JAMQKC010000039.1"/>
</dbReference>
<dbReference type="AlphaFoldDB" id="A0A9X4AGH0"/>
<dbReference type="EMBL" id="JAMQKC010000039">
    <property type="protein sequence ID" value="MDC3418674.1"/>
    <property type="molecule type" value="Genomic_DNA"/>
</dbReference>
<dbReference type="GO" id="GO:0003735">
    <property type="term" value="F:structural constituent of ribosome"/>
    <property type="evidence" value="ECO:0007669"/>
    <property type="project" value="TreeGrafter"/>
</dbReference>
<dbReference type="Gene3D" id="3.30.420.140">
    <property type="entry name" value="YqgF/RNase H-like domain"/>
    <property type="match status" value="1"/>
</dbReference>
<dbReference type="Gene3D" id="1.10.3500.10">
    <property type="entry name" value="Tex N-terminal region-like"/>
    <property type="match status" value="1"/>
</dbReference>
<dbReference type="InterPro" id="IPR010994">
    <property type="entry name" value="RuvA_2-like"/>
</dbReference>
<dbReference type="SUPFAM" id="SSF158832">
    <property type="entry name" value="Tex N-terminal region-like"/>
    <property type="match status" value="1"/>
</dbReference>
<dbReference type="SUPFAM" id="SSF47781">
    <property type="entry name" value="RuvA domain 2-like"/>
    <property type="match status" value="2"/>
</dbReference>
<dbReference type="Pfam" id="PF12836">
    <property type="entry name" value="HHH_3"/>
    <property type="match status" value="1"/>
</dbReference>
<feature type="domain" description="S1 motif" evidence="1">
    <location>
        <begin position="651"/>
        <end position="720"/>
    </location>
</feature>
<dbReference type="Pfam" id="PF17674">
    <property type="entry name" value="HHH_9"/>
    <property type="match status" value="1"/>
</dbReference>
<dbReference type="PANTHER" id="PTHR10724:SF10">
    <property type="entry name" value="S1 RNA-BINDING DOMAIN-CONTAINING PROTEIN 1"/>
    <property type="match status" value="1"/>
</dbReference>
<dbReference type="InterPro" id="IPR037027">
    <property type="entry name" value="YqgF/RNaseH-like_dom_sf"/>
</dbReference>
<dbReference type="Gene3D" id="1.10.10.650">
    <property type="entry name" value="RuvA domain 2-like"/>
    <property type="match status" value="1"/>
</dbReference>
<dbReference type="GO" id="GO:0005737">
    <property type="term" value="C:cytoplasm"/>
    <property type="evidence" value="ECO:0007669"/>
    <property type="project" value="UniProtKB-ARBA"/>
</dbReference>
<name>A0A9X4AGH0_9BACI</name>
<dbReference type="Pfam" id="PF09371">
    <property type="entry name" value="Tex_N"/>
    <property type="match status" value="1"/>
</dbReference>
<dbReference type="FunFam" id="1.10.10.650:FF:000001">
    <property type="entry name" value="S1 RNA-binding domain 1"/>
    <property type="match status" value="1"/>
</dbReference>
<dbReference type="Pfam" id="PF22706">
    <property type="entry name" value="Tex_central_region"/>
    <property type="match status" value="1"/>
</dbReference>
<organism evidence="2 3">
    <name type="scientific">Aquibacillus salsiterrae</name>
    <dbReference type="NCBI Taxonomy" id="2950439"/>
    <lineage>
        <taxon>Bacteria</taxon>
        <taxon>Bacillati</taxon>
        <taxon>Bacillota</taxon>
        <taxon>Bacilli</taxon>
        <taxon>Bacillales</taxon>
        <taxon>Bacillaceae</taxon>
        <taxon>Aquibacillus</taxon>
    </lineage>
</organism>
<dbReference type="Gene3D" id="2.40.50.140">
    <property type="entry name" value="Nucleic acid-binding proteins"/>
    <property type="match status" value="1"/>
</dbReference>
<dbReference type="Pfam" id="PF00575">
    <property type="entry name" value="S1"/>
    <property type="match status" value="1"/>
</dbReference>
<dbReference type="SUPFAM" id="SSF53098">
    <property type="entry name" value="Ribonuclease H-like"/>
    <property type="match status" value="1"/>
</dbReference>
<dbReference type="FunFam" id="2.40.50.140:FF:000051">
    <property type="entry name" value="RNA-binding transcriptional accessory protein"/>
    <property type="match status" value="1"/>
</dbReference>
<dbReference type="InterPro" id="IPR050437">
    <property type="entry name" value="Ribos_protein_bS1-like"/>
</dbReference>
<dbReference type="InterPro" id="IPR023323">
    <property type="entry name" value="Tex-like_dom_sf"/>
</dbReference>
<dbReference type="SMART" id="SM00732">
    <property type="entry name" value="YqgFc"/>
    <property type="match status" value="1"/>
</dbReference>
<dbReference type="InterPro" id="IPR006641">
    <property type="entry name" value="YqgF/RNaseH-like_dom"/>
</dbReference>
<dbReference type="InterPro" id="IPR012340">
    <property type="entry name" value="NA-bd_OB-fold"/>
</dbReference>
<reference evidence="2" key="1">
    <citation type="submission" date="2022-06" db="EMBL/GenBank/DDBJ databases">
        <title>Aquibacillus sp. a new bacterium isolated from soil saline samples.</title>
        <authorList>
            <person name="Galisteo C."/>
            <person name="De La Haba R."/>
            <person name="Sanchez-Porro C."/>
            <person name="Ventosa A."/>
        </authorList>
    </citation>
    <scope>NUCLEOTIDE SEQUENCE</scope>
    <source>
        <strain evidence="2">3ASR75-54</strain>
    </source>
</reference>
<dbReference type="FunFam" id="3.30.420.140:FF:000001">
    <property type="entry name" value="RNA-binding transcriptional accessory protein"/>
    <property type="match status" value="1"/>
</dbReference>